<feature type="compositionally biased region" description="Basic and acidic residues" evidence="2">
    <location>
        <begin position="1161"/>
        <end position="1171"/>
    </location>
</feature>
<feature type="compositionally biased region" description="Basic and acidic residues" evidence="2">
    <location>
        <begin position="1129"/>
        <end position="1138"/>
    </location>
</feature>
<dbReference type="InterPro" id="IPR011989">
    <property type="entry name" value="ARM-like"/>
</dbReference>
<feature type="compositionally biased region" description="Acidic residues" evidence="2">
    <location>
        <begin position="1065"/>
        <end position="1079"/>
    </location>
</feature>
<evidence type="ECO:0000256" key="2">
    <source>
        <dbReference type="SAM" id="MobiDB-lite"/>
    </source>
</evidence>
<feature type="compositionally biased region" description="Polar residues" evidence="2">
    <location>
        <begin position="1082"/>
        <end position="1097"/>
    </location>
</feature>
<dbReference type="Proteomes" id="UP001497512">
    <property type="component" value="Chromosome 14"/>
</dbReference>
<evidence type="ECO:0000313" key="6">
    <source>
        <dbReference type="Proteomes" id="UP001497512"/>
    </source>
</evidence>
<keyword evidence="6" id="KW-1185">Reference proteome</keyword>
<dbReference type="SUPFAM" id="SSF48371">
    <property type="entry name" value="ARM repeat"/>
    <property type="match status" value="1"/>
</dbReference>
<feature type="compositionally biased region" description="Basic residues" evidence="2">
    <location>
        <begin position="1023"/>
        <end position="1034"/>
    </location>
</feature>
<name>A0ABP0TR41_9BRYO</name>
<feature type="region of interest" description="Disordered" evidence="2">
    <location>
        <begin position="607"/>
        <end position="630"/>
    </location>
</feature>
<sequence length="1329" mass="144656">MALMMENGVETDEDMCATVMARFRNSQQPEHKHLCAVVTAMAEVLREQSLTPSPTAYFAAAMSSLDRQTKSPSRNEAVTTALCTFLALALPKTPASVRRSKSDAILKLLVKLLTTEEANAATVKAGLSCVENVLVAADKSSWLALAPSFNLLLHHCLDARPKVRKRAQGCIVEVLTNLHGTHALTTASDSVVSLFERSLATVSKSLSGGKSEMAQSSNTTGAVEVLHMIGALKQLLPHLSAKAIGRILPHLGMLHELQQPLLTRTVLDTLQALCMSPSADIPAASLGEILGRLGSLLSSGERRNFVDEVTVISHVIQHGFDRLHDADHHLCVTKLPAVFHSLAGLLASEQEGIVYAAGDCMRSLVASCIDEPMIKQGVSQLQSQGTQRKGALTAIERICVTCESTLSYQYSTAWDMALHIITALFDKLGRDSAVLMVGTVKTLGDLQNLSDNDMPYRKQLHKAVGAAVAAMGPDQLLVLLPLELDGADLLKSRVWLLPILKQHTVGARLQFFSSTLLPLAARLRERACKCAADGKPIAMKNAESCVQSIWALLPSVCNYPVDTAQGFGLIAKALGDALNKEPELRGLICSSLQTLVWQNQEARGDHLEGKKWAKTRPGESSEEVSASEERAHALYTPETATANLKAIAGYSRNFLPLLFNLFVASAPEKRGDLQATIGAIASISDKQTVKSFFVAIMKKLLQATMEAATSATPVEGGGQMEVDAPKPEESATSRRCVFMDLALSLVEGLDSEALGMLFTTTKPALQDNDGAVQKKAYKVLASICQGNIGFMSLKSEEILETLLTSLSSVHSSARRHRLICLHHLILHLSKSGDGRKDEAIATLISEIILATKETNKKTRNAAYDLLISIGHGMEDPENGGSRERLLQFFSMIVGCLAGSTPHMVSAAVVGLARLLYEFSAELGHTIPDLLPSALLLLRTKSREIIKSVLGLIKVVIARLPAVELDQHLHSLVEGLILWSDDSKNHFKAKVRAIIERLVRRCGMEAVSAVMPQEHMKLLTNIQKTKKQTEKKKKSVNAMEEETDNKSVHSKASTAKRSKWNHTDVFSDDNEEDDSDDDMYESTKATSMTKASLASKYRGTTKSKILRKSNKRLPEDAMDTGGGEPLDLLDTQRTREVLRGPKSQLTKNDVDDEVEFTADGKLIVDESGDRIREKLKRKKQWEEDHPDTESQGGQSLKRRRAGDKSVSGKARSTREQAGSRAGTLQKPKKAPSSSWAYTGSEYANQKSKVGGDVKKEGKLDPYAYWPLDPKMLNRREAKRTAARKGMASVIKSTKKLQGMSASRALAPGGPIRKNKQQKAHKGKSKGKDKA</sequence>
<evidence type="ECO:0000259" key="4">
    <source>
        <dbReference type="Pfam" id="PF25772"/>
    </source>
</evidence>
<feature type="compositionally biased region" description="Basic residues" evidence="2">
    <location>
        <begin position="1098"/>
        <end position="1110"/>
    </location>
</feature>
<feature type="domain" description="RRP12 HEAT" evidence="3">
    <location>
        <begin position="348"/>
        <end position="663"/>
    </location>
</feature>
<reference evidence="5" key="1">
    <citation type="submission" date="2024-02" db="EMBL/GenBank/DDBJ databases">
        <authorList>
            <consortium name="ELIXIR-Norway"/>
            <consortium name="Elixir Norway"/>
        </authorList>
    </citation>
    <scope>NUCLEOTIDE SEQUENCE</scope>
</reference>
<feature type="compositionally biased region" description="Basic and acidic residues" evidence="2">
    <location>
        <begin position="1248"/>
        <end position="1258"/>
    </location>
</feature>
<feature type="compositionally biased region" description="Basic and acidic residues" evidence="2">
    <location>
        <begin position="607"/>
        <end position="619"/>
    </location>
</feature>
<dbReference type="InterPro" id="IPR012978">
    <property type="entry name" value="HEAT_RRP12"/>
</dbReference>
<dbReference type="InterPro" id="IPR057860">
    <property type="entry name" value="HEAT_RRP12_N"/>
</dbReference>
<evidence type="ECO:0008006" key="7">
    <source>
        <dbReference type="Google" id="ProtNLM"/>
    </source>
</evidence>
<evidence type="ECO:0000256" key="1">
    <source>
        <dbReference type="ARBA" id="ARBA00007690"/>
    </source>
</evidence>
<feature type="compositionally biased region" description="Basic residues" evidence="2">
    <location>
        <begin position="1311"/>
        <end position="1323"/>
    </location>
</feature>
<dbReference type="PANTHER" id="PTHR48445:SF1">
    <property type="entry name" value="OS02G0782100 PROTEIN"/>
    <property type="match status" value="1"/>
</dbReference>
<evidence type="ECO:0000259" key="3">
    <source>
        <dbReference type="Pfam" id="PF08161"/>
    </source>
</evidence>
<dbReference type="PANTHER" id="PTHR48445">
    <property type="entry name" value="OS02G0782100 PROTEIN"/>
    <property type="match status" value="1"/>
</dbReference>
<proteinExistence type="inferred from homology"/>
<feature type="region of interest" description="Disordered" evidence="2">
    <location>
        <begin position="1294"/>
        <end position="1329"/>
    </location>
</feature>
<dbReference type="EMBL" id="OZ019906">
    <property type="protein sequence ID" value="CAK9202973.1"/>
    <property type="molecule type" value="Genomic_DNA"/>
</dbReference>
<dbReference type="Pfam" id="PF25772">
    <property type="entry name" value="HEAT_RRP12_N"/>
    <property type="match status" value="1"/>
</dbReference>
<feature type="region of interest" description="Disordered" evidence="2">
    <location>
        <begin position="1021"/>
        <end position="1261"/>
    </location>
</feature>
<protein>
    <recommendedName>
        <fullName evidence="7">Ribosomal RNA-processing protein 12-like conserved domain-containing protein</fullName>
    </recommendedName>
</protein>
<feature type="domain" description="RRP12 N-terminal HEAT" evidence="4">
    <location>
        <begin position="7"/>
        <end position="280"/>
    </location>
</feature>
<dbReference type="Pfam" id="PF08161">
    <property type="entry name" value="RRP12_HEAT"/>
    <property type="match status" value="1"/>
</dbReference>
<comment type="similarity">
    <text evidence="1">Belongs to the RRP12 family.</text>
</comment>
<accession>A0ABP0TR41</accession>
<organism evidence="5 6">
    <name type="scientific">Sphagnum troendelagicum</name>
    <dbReference type="NCBI Taxonomy" id="128251"/>
    <lineage>
        <taxon>Eukaryota</taxon>
        <taxon>Viridiplantae</taxon>
        <taxon>Streptophyta</taxon>
        <taxon>Embryophyta</taxon>
        <taxon>Bryophyta</taxon>
        <taxon>Sphagnophytina</taxon>
        <taxon>Sphagnopsida</taxon>
        <taxon>Sphagnales</taxon>
        <taxon>Sphagnaceae</taxon>
        <taxon>Sphagnum</taxon>
    </lineage>
</organism>
<dbReference type="Gene3D" id="1.25.10.10">
    <property type="entry name" value="Leucine-rich Repeat Variant"/>
    <property type="match status" value="2"/>
</dbReference>
<feature type="compositionally biased region" description="Polar residues" evidence="2">
    <location>
        <begin position="1230"/>
        <end position="1246"/>
    </location>
</feature>
<evidence type="ECO:0000313" key="5">
    <source>
        <dbReference type="EMBL" id="CAK9202973.1"/>
    </source>
</evidence>
<gene>
    <name evidence="5" type="ORF">CSSPTR1EN2_LOCUS6654</name>
</gene>
<dbReference type="InterPro" id="IPR016024">
    <property type="entry name" value="ARM-type_fold"/>
</dbReference>